<dbReference type="EMBL" id="CP028136">
    <property type="protein sequence ID" value="AVR44749.1"/>
    <property type="molecule type" value="Genomic_DNA"/>
</dbReference>
<accession>A0A2R3Z3C4</accession>
<dbReference type="GO" id="GO:0016052">
    <property type="term" value="P:carbohydrate catabolic process"/>
    <property type="evidence" value="ECO:0007669"/>
    <property type="project" value="TreeGrafter"/>
</dbReference>
<evidence type="ECO:0000256" key="2">
    <source>
        <dbReference type="ARBA" id="ARBA00022801"/>
    </source>
</evidence>
<keyword evidence="6" id="KW-1185">Reference proteome</keyword>
<dbReference type="GO" id="GO:0016998">
    <property type="term" value="P:cell wall macromolecule catabolic process"/>
    <property type="evidence" value="ECO:0007669"/>
    <property type="project" value="InterPro"/>
</dbReference>
<evidence type="ECO:0000256" key="3">
    <source>
        <dbReference type="ARBA" id="ARBA00023295"/>
    </source>
</evidence>
<dbReference type="Gene3D" id="3.20.20.80">
    <property type="entry name" value="Glycosidases"/>
    <property type="match status" value="1"/>
</dbReference>
<dbReference type="PROSITE" id="PS51904">
    <property type="entry name" value="GLYCOSYL_HYDROL_F25_2"/>
    <property type="match status" value="1"/>
</dbReference>
<feature type="transmembrane region" description="Helical" evidence="4">
    <location>
        <begin position="25"/>
        <end position="48"/>
    </location>
</feature>
<evidence type="ECO:0000256" key="4">
    <source>
        <dbReference type="SAM" id="Phobius"/>
    </source>
</evidence>
<evidence type="ECO:0000313" key="6">
    <source>
        <dbReference type="Proteomes" id="UP000241507"/>
    </source>
</evidence>
<dbReference type="SUPFAM" id="SSF51445">
    <property type="entry name" value="(Trans)glycosidases"/>
    <property type="match status" value="1"/>
</dbReference>
<evidence type="ECO:0000256" key="1">
    <source>
        <dbReference type="ARBA" id="ARBA00010646"/>
    </source>
</evidence>
<keyword evidence="4" id="KW-0472">Membrane</keyword>
<dbReference type="Proteomes" id="UP000241507">
    <property type="component" value="Chromosome"/>
</dbReference>
<dbReference type="GO" id="GO:0003796">
    <property type="term" value="F:lysozyme activity"/>
    <property type="evidence" value="ECO:0007669"/>
    <property type="project" value="InterPro"/>
</dbReference>
<keyword evidence="3" id="KW-0326">Glycosidase</keyword>
<keyword evidence="4" id="KW-1133">Transmembrane helix</keyword>
<dbReference type="Pfam" id="PF01183">
    <property type="entry name" value="Glyco_hydro_25"/>
    <property type="match status" value="1"/>
</dbReference>
<name>A0A2R3Z3C4_9FLAO</name>
<comment type="similarity">
    <text evidence="1">Belongs to the glycosyl hydrolase 25 family.</text>
</comment>
<keyword evidence="4" id="KW-0812">Transmembrane</keyword>
<feature type="transmembrane region" description="Helical" evidence="4">
    <location>
        <begin position="69"/>
        <end position="88"/>
    </location>
</feature>
<dbReference type="SMART" id="SM00641">
    <property type="entry name" value="Glyco_25"/>
    <property type="match status" value="1"/>
</dbReference>
<reference evidence="6" key="1">
    <citation type="submission" date="2018-03" db="EMBL/GenBank/DDBJ databases">
        <title>Gramella fulva sp. nov., isolated from a dry surface of tidal flat.</title>
        <authorList>
            <person name="Hwang S.H."/>
            <person name="Hwang W.M."/>
            <person name="Kang K."/>
            <person name="Ahn T.-Y."/>
        </authorList>
    </citation>
    <scope>NUCLEOTIDE SEQUENCE [LARGE SCALE GENOMIC DNA]</scope>
    <source>
        <strain evidence="6">SH35</strain>
    </source>
</reference>
<dbReference type="InterPro" id="IPR018077">
    <property type="entry name" value="Glyco_hydro_fam25_subgr"/>
</dbReference>
<dbReference type="InterPro" id="IPR017853">
    <property type="entry name" value="GH"/>
</dbReference>
<organism evidence="5 6">
    <name type="scientific">Christiangramia fulva</name>
    <dbReference type="NCBI Taxonomy" id="2126553"/>
    <lineage>
        <taxon>Bacteria</taxon>
        <taxon>Pseudomonadati</taxon>
        <taxon>Bacteroidota</taxon>
        <taxon>Flavobacteriia</taxon>
        <taxon>Flavobacteriales</taxon>
        <taxon>Flavobacteriaceae</taxon>
        <taxon>Christiangramia</taxon>
    </lineage>
</organism>
<dbReference type="PANTHER" id="PTHR34135">
    <property type="entry name" value="LYSOZYME"/>
    <property type="match status" value="1"/>
</dbReference>
<proteinExistence type="inferred from homology"/>
<dbReference type="PANTHER" id="PTHR34135:SF2">
    <property type="entry name" value="LYSOZYME"/>
    <property type="match status" value="1"/>
</dbReference>
<dbReference type="GO" id="GO:0009253">
    <property type="term" value="P:peptidoglycan catabolic process"/>
    <property type="evidence" value="ECO:0007669"/>
    <property type="project" value="InterPro"/>
</dbReference>
<dbReference type="KEGG" id="grs:C7S20_05420"/>
<dbReference type="AlphaFoldDB" id="A0A2R3Z3C4"/>
<keyword evidence="2 5" id="KW-0378">Hydrolase</keyword>
<evidence type="ECO:0000313" key="5">
    <source>
        <dbReference type="EMBL" id="AVR44749.1"/>
    </source>
</evidence>
<sequence>MITNYSCQMEQYLYYLLYLISQNPLAAFIIGCLFLMCLVGFVLLGLSLKKYIIPKNKNLGGGSKKVYKIFLTIGFLSVMIALFSGFLGKQYSRKRIFSVNSAFFTGKENTWLSTTKKSFGIDISHYQGTIDWDEVNSSSHPIEYVFVRATMGSNGKDRQFKRNWKAIKGSGYIRGAYHYYRLNENSVLQFQNFARTVKFSTGDFAPVLDIEEVGKYGKENLVAGVLNWLRLAEELYGVRPIIYTGSNFYHQFLKGHIEDYPLWIAAYSGFHPLKDVNWSFHQFSDKMKVKGINSFVDGNSFNGRVSDLKNLRIK</sequence>
<gene>
    <name evidence="5" type="ORF">C7S20_05420</name>
</gene>
<dbReference type="InterPro" id="IPR002053">
    <property type="entry name" value="Glyco_hydro_25"/>
</dbReference>
<protein>
    <submittedName>
        <fullName evidence="5">Glycoside hydrolase</fullName>
    </submittedName>
</protein>